<protein>
    <submittedName>
        <fullName evidence="1">Uncharacterized protein</fullName>
    </submittedName>
</protein>
<gene>
    <name evidence="1" type="ORF">SAMN05216388_104718</name>
</gene>
<evidence type="ECO:0000313" key="2">
    <source>
        <dbReference type="Proteomes" id="UP000198775"/>
    </source>
</evidence>
<evidence type="ECO:0000313" key="1">
    <source>
        <dbReference type="EMBL" id="SEP22355.1"/>
    </source>
</evidence>
<name>A0A1H8W3Z1_9EURY</name>
<reference evidence="2" key="1">
    <citation type="submission" date="2016-10" db="EMBL/GenBank/DDBJ databases">
        <authorList>
            <person name="Varghese N."/>
            <person name="Submissions S."/>
        </authorList>
    </citation>
    <scope>NUCLEOTIDE SEQUENCE [LARGE SCALE GENOMIC DNA]</scope>
    <source>
        <strain evidence="2">IBRC-M 10043</strain>
    </source>
</reference>
<organism evidence="1 2">
    <name type="scientific">Halorientalis persicus</name>
    <dbReference type="NCBI Taxonomy" id="1367881"/>
    <lineage>
        <taxon>Archaea</taxon>
        <taxon>Methanobacteriati</taxon>
        <taxon>Methanobacteriota</taxon>
        <taxon>Stenosarchaea group</taxon>
        <taxon>Halobacteria</taxon>
        <taxon>Halobacteriales</taxon>
        <taxon>Haloarculaceae</taxon>
        <taxon>Halorientalis</taxon>
    </lineage>
</organism>
<dbReference type="EMBL" id="FOCX01000047">
    <property type="protein sequence ID" value="SEP22355.1"/>
    <property type="molecule type" value="Genomic_DNA"/>
</dbReference>
<proteinExistence type="predicted"/>
<dbReference type="AlphaFoldDB" id="A0A1H8W3Z1"/>
<sequence>MPLHTLYGVSHLDLIIQCGLNNLFARFIGHIFESNEGIPHLHKRPGVGRTYTTVCYILSVVSCPLELLRIRSYHRIQTIVESARIAFYHQTMEYQLVSCPA</sequence>
<keyword evidence="2" id="KW-1185">Reference proteome</keyword>
<dbReference type="Proteomes" id="UP000198775">
    <property type="component" value="Unassembled WGS sequence"/>
</dbReference>
<accession>A0A1H8W3Z1</accession>